<dbReference type="InterPro" id="IPR036390">
    <property type="entry name" value="WH_DNA-bd_sf"/>
</dbReference>
<reference evidence="3" key="1">
    <citation type="submission" date="2025-08" db="UniProtKB">
        <authorList>
            <consortium name="Ensembl"/>
        </authorList>
    </citation>
    <scope>IDENTIFICATION</scope>
</reference>
<name>A0A671N4W2_9TELE</name>
<dbReference type="GO" id="GO:0003700">
    <property type="term" value="F:DNA-binding transcription factor activity"/>
    <property type="evidence" value="ECO:0007669"/>
    <property type="project" value="InterPro"/>
</dbReference>
<dbReference type="SUPFAM" id="SSF46785">
    <property type="entry name" value="Winged helix' DNA-binding domain"/>
    <property type="match status" value="1"/>
</dbReference>
<organism evidence="3 4">
    <name type="scientific">Sinocyclocheilus anshuiensis</name>
    <dbReference type="NCBI Taxonomy" id="1608454"/>
    <lineage>
        <taxon>Eukaryota</taxon>
        <taxon>Metazoa</taxon>
        <taxon>Chordata</taxon>
        <taxon>Craniata</taxon>
        <taxon>Vertebrata</taxon>
        <taxon>Euteleostomi</taxon>
        <taxon>Actinopterygii</taxon>
        <taxon>Neopterygii</taxon>
        <taxon>Teleostei</taxon>
        <taxon>Ostariophysi</taxon>
        <taxon>Cypriniformes</taxon>
        <taxon>Cyprinidae</taxon>
        <taxon>Cyprininae</taxon>
        <taxon>Sinocyclocheilus</taxon>
    </lineage>
</organism>
<feature type="domain" description="Fork-head" evidence="2">
    <location>
        <begin position="50"/>
        <end position="127"/>
    </location>
</feature>
<dbReference type="Proteomes" id="UP000472260">
    <property type="component" value="Unassembled WGS sequence"/>
</dbReference>
<evidence type="ECO:0000313" key="3">
    <source>
        <dbReference type="Ensembl" id="ENSSANP00000040438.1"/>
    </source>
</evidence>
<dbReference type="GO" id="GO:0043565">
    <property type="term" value="F:sequence-specific DNA binding"/>
    <property type="evidence" value="ECO:0007669"/>
    <property type="project" value="InterPro"/>
</dbReference>
<keyword evidence="4" id="KW-1185">Reference proteome</keyword>
<dbReference type="InterPro" id="IPR052327">
    <property type="entry name" value="Activin_resp_transcr_regulator"/>
</dbReference>
<dbReference type="PANTHER" id="PTHR47316:SF1">
    <property type="entry name" value="FORKHEAD BOX PROTEIN H1"/>
    <property type="match status" value="1"/>
</dbReference>
<dbReference type="InterPro" id="IPR001766">
    <property type="entry name" value="Fork_head_dom"/>
</dbReference>
<evidence type="ECO:0000256" key="1">
    <source>
        <dbReference type="ARBA" id="ARBA00023125"/>
    </source>
</evidence>
<dbReference type="SMART" id="SM00339">
    <property type="entry name" value="FH"/>
    <property type="match status" value="1"/>
</dbReference>
<sequence>MAIYIFYSRCASYTGHKLQDRLSSSLHNQMFSEMQREHADMLVRRKYKRYSKHKMTYLGLIAYVIQNTPEKKLTFYEVKKALRIISVCLSSNSCFVKVPINPECPNAKRNFWKVDESKITPKILRLHFSGLRDVFPDFYENMEMYSVKNETENRATCKRPEAEKKFSSPFSIESLLQRESSALLRNRPALCATRNLENAFVALANGDHGLACKRKAWDWPHQTSVDHIHTFIFLLTVWAK</sequence>
<protein>
    <submittedName>
        <fullName evidence="3">Si:ch211-239d6.2</fullName>
    </submittedName>
</protein>
<keyword evidence="1" id="KW-0238">DNA-binding</keyword>
<dbReference type="AlphaFoldDB" id="A0A671N4W2"/>
<evidence type="ECO:0000259" key="2">
    <source>
        <dbReference type="SMART" id="SM00339"/>
    </source>
</evidence>
<proteinExistence type="predicted"/>
<accession>A0A671N4W2</accession>
<evidence type="ECO:0000313" key="4">
    <source>
        <dbReference type="Proteomes" id="UP000472260"/>
    </source>
</evidence>
<dbReference type="Ensembl" id="ENSSANT00000043056.1">
    <property type="protein sequence ID" value="ENSSANP00000040438.1"/>
    <property type="gene ID" value="ENSSANG00000020576.1"/>
</dbReference>
<reference evidence="3" key="2">
    <citation type="submission" date="2025-09" db="UniProtKB">
        <authorList>
            <consortium name="Ensembl"/>
        </authorList>
    </citation>
    <scope>IDENTIFICATION</scope>
</reference>
<dbReference type="PANTHER" id="PTHR47316">
    <property type="entry name" value="FORKHEAD BOX PROTEIN H1"/>
    <property type="match status" value="1"/>
</dbReference>